<name>A0AC34RBS6_9BILA</name>
<sequence>MLLVNYEHFYVIYCKFWELDTDHDMIISRDDMRRHGDGALTDRIIDRIFSPAVTRVPRKNYPGIGPIKSGPLETIGFEEFVAFLLAEEDKRHPTAIEYWFRCLDLDGDGVISMYEMELFYKDIATKINQKGYETLSFKDVASQLYDLVSPVDKQIRLSDLKRCGLAYRFFNTFVNYIKYLEQESSDGERASVKMNGDKEMSDWEQFCAVEYEILMTEAGDEGNDESYDLVVDDDGELEDGTYQEN</sequence>
<accession>A0AC34RBS6</accession>
<dbReference type="WBParaSite" id="JU765_v2.g5516.t2">
    <property type="protein sequence ID" value="JU765_v2.g5516.t2"/>
    <property type="gene ID" value="JU765_v2.g5516"/>
</dbReference>
<evidence type="ECO:0000313" key="2">
    <source>
        <dbReference type="WBParaSite" id="JU765_v2.g5516.t2"/>
    </source>
</evidence>
<protein>
    <submittedName>
        <fullName evidence="2">EF-hand domain-containing protein</fullName>
    </submittedName>
</protein>
<reference evidence="2" key="1">
    <citation type="submission" date="2025-08" db="UniProtKB">
        <authorList>
            <consortium name="WormBaseParasite"/>
        </authorList>
    </citation>
    <scope>IDENTIFICATION</scope>
</reference>
<dbReference type="Proteomes" id="UP000887576">
    <property type="component" value="Unplaced"/>
</dbReference>
<evidence type="ECO:0000313" key="1">
    <source>
        <dbReference type="Proteomes" id="UP000887576"/>
    </source>
</evidence>
<organism evidence="1 2">
    <name type="scientific">Panagrolaimus sp. JU765</name>
    <dbReference type="NCBI Taxonomy" id="591449"/>
    <lineage>
        <taxon>Eukaryota</taxon>
        <taxon>Metazoa</taxon>
        <taxon>Ecdysozoa</taxon>
        <taxon>Nematoda</taxon>
        <taxon>Chromadorea</taxon>
        <taxon>Rhabditida</taxon>
        <taxon>Tylenchina</taxon>
        <taxon>Panagrolaimomorpha</taxon>
        <taxon>Panagrolaimoidea</taxon>
        <taxon>Panagrolaimidae</taxon>
        <taxon>Panagrolaimus</taxon>
    </lineage>
</organism>
<proteinExistence type="predicted"/>